<keyword evidence="2" id="KW-1185">Reference proteome</keyword>
<organism evidence="1 2">
    <name type="scientific">Portunus trituberculatus</name>
    <name type="common">Swimming crab</name>
    <name type="synonym">Neptunus trituberculatus</name>
    <dbReference type="NCBI Taxonomy" id="210409"/>
    <lineage>
        <taxon>Eukaryota</taxon>
        <taxon>Metazoa</taxon>
        <taxon>Ecdysozoa</taxon>
        <taxon>Arthropoda</taxon>
        <taxon>Crustacea</taxon>
        <taxon>Multicrustacea</taxon>
        <taxon>Malacostraca</taxon>
        <taxon>Eumalacostraca</taxon>
        <taxon>Eucarida</taxon>
        <taxon>Decapoda</taxon>
        <taxon>Pleocyemata</taxon>
        <taxon>Brachyura</taxon>
        <taxon>Eubrachyura</taxon>
        <taxon>Portunoidea</taxon>
        <taxon>Portunidae</taxon>
        <taxon>Portuninae</taxon>
        <taxon>Portunus</taxon>
    </lineage>
</organism>
<gene>
    <name evidence="1" type="ORF">E2C01_098794</name>
</gene>
<dbReference type="AlphaFoldDB" id="A0A5B7KDS1"/>
<proteinExistence type="predicted"/>
<reference evidence="1 2" key="1">
    <citation type="submission" date="2019-05" db="EMBL/GenBank/DDBJ databases">
        <title>Another draft genome of Portunus trituberculatus and its Hox gene families provides insights of decapod evolution.</title>
        <authorList>
            <person name="Jeong J.-H."/>
            <person name="Song I."/>
            <person name="Kim S."/>
            <person name="Choi T."/>
            <person name="Kim D."/>
            <person name="Ryu S."/>
            <person name="Kim W."/>
        </authorList>
    </citation>
    <scope>NUCLEOTIDE SEQUENCE [LARGE SCALE GENOMIC DNA]</scope>
    <source>
        <tissue evidence="1">Muscle</tissue>
    </source>
</reference>
<evidence type="ECO:0000313" key="2">
    <source>
        <dbReference type="Proteomes" id="UP000324222"/>
    </source>
</evidence>
<sequence length="47" mass="5370">MWRPALCRHAARRASVGPGAVNEGVKKGWATFNVLMPRKVELRPLRW</sequence>
<dbReference type="Proteomes" id="UP000324222">
    <property type="component" value="Unassembled WGS sequence"/>
</dbReference>
<dbReference type="EMBL" id="VSRR010134982">
    <property type="protein sequence ID" value="MPD03169.1"/>
    <property type="molecule type" value="Genomic_DNA"/>
</dbReference>
<protein>
    <submittedName>
        <fullName evidence="1">Uncharacterized protein</fullName>
    </submittedName>
</protein>
<evidence type="ECO:0000313" key="1">
    <source>
        <dbReference type="EMBL" id="MPD03169.1"/>
    </source>
</evidence>
<comment type="caution">
    <text evidence="1">The sequence shown here is derived from an EMBL/GenBank/DDBJ whole genome shotgun (WGS) entry which is preliminary data.</text>
</comment>
<name>A0A5B7KDS1_PORTR</name>
<accession>A0A5B7KDS1</accession>